<sequence>MECFRQIARFVKAPFKRTPKRVLEIGPPTNFRKESPTFFSDDESTLTAYSLSSTLDKAAVGRSGESKRDKIKHHVRRMSVKLPRPLPDNV</sequence>
<gene>
    <name evidence="2" type="ORF">ASPWEDRAFT_170942</name>
</gene>
<name>A0A1L9RRL7_ASPWE</name>
<protein>
    <submittedName>
        <fullName evidence="2">Uncharacterized protein</fullName>
    </submittedName>
</protein>
<dbReference type="RefSeq" id="XP_040691143.1">
    <property type="nucleotide sequence ID" value="XM_040830700.1"/>
</dbReference>
<reference evidence="3" key="1">
    <citation type="journal article" date="2017" name="Genome Biol.">
        <title>Comparative genomics reveals high biological diversity and specific adaptations in the industrially and medically important fungal genus Aspergillus.</title>
        <authorList>
            <person name="de Vries R.P."/>
            <person name="Riley R."/>
            <person name="Wiebenga A."/>
            <person name="Aguilar-Osorio G."/>
            <person name="Amillis S."/>
            <person name="Uchima C.A."/>
            <person name="Anderluh G."/>
            <person name="Asadollahi M."/>
            <person name="Askin M."/>
            <person name="Barry K."/>
            <person name="Battaglia E."/>
            <person name="Bayram O."/>
            <person name="Benocci T."/>
            <person name="Braus-Stromeyer S.A."/>
            <person name="Caldana C."/>
            <person name="Canovas D."/>
            <person name="Cerqueira G.C."/>
            <person name="Chen F."/>
            <person name="Chen W."/>
            <person name="Choi C."/>
            <person name="Clum A."/>
            <person name="Dos Santos R.A."/>
            <person name="Damasio A.R."/>
            <person name="Diallinas G."/>
            <person name="Emri T."/>
            <person name="Fekete E."/>
            <person name="Flipphi M."/>
            <person name="Freyberg S."/>
            <person name="Gallo A."/>
            <person name="Gournas C."/>
            <person name="Habgood R."/>
            <person name="Hainaut M."/>
            <person name="Harispe M.L."/>
            <person name="Henrissat B."/>
            <person name="Hilden K.S."/>
            <person name="Hope R."/>
            <person name="Hossain A."/>
            <person name="Karabika E."/>
            <person name="Karaffa L."/>
            <person name="Karanyi Z."/>
            <person name="Krasevec N."/>
            <person name="Kuo A."/>
            <person name="Kusch H."/>
            <person name="LaButti K."/>
            <person name="Lagendijk E.L."/>
            <person name="Lapidus A."/>
            <person name="Levasseur A."/>
            <person name="Lindquist E."/>
            <person name="Lipzen A."/>
            <person name="Logrieco A.F."/>
            <person name="MacCabe A."/>
            <person name="Maekelae M.R."/>
            <person name="Malavazi I."/>
            <person name="Melin P."/>
            <person name="Meyer V."/>
            <person name="Mielnichuk N."/>
            <person name="Miskei M."/>
            <person name="Molnar A.P."/>
            <person name="Mule G."/>
            <person name="Ngan C.Y."/>
            <person name="Orejas M."/>
            <person name="Orosz E."/>
            <person name="Ouedraogo J.P."/>
            <person name="Overkamp K.M."/>
            <person name="Park H.-S."/>
            <person name="Perrone G."/>
            <person name="Piumi F."/>
            <person name="Punt P.J."/>
            <person name="Ram A.F."/>
            <person name="Ramon A."/>
            <person name="Rauscher S."/>
            <person name="Record E."/>
            <person name="Riano-Pachon D.M."/>
            <person name="Robert V."/>
            <person name="Roehrig J."/>
            <person name="Ruller R."/>
            <person name="Salamov A."/>
            <person name="Salih N.S."/>
            <person name="Samson R.A."/>
            <person name="Sandor E."/>
            <person name="Sanguinetti M."/>
            <person name="Schuetze T."/>
            <person name="Sepcic K."/>
            <person name="Shelest E."/>
            <person name="Sherlock G."/>
            <person name="Sophianopoulou V."/>
            <person name="Squina F.M."/>
            <person name="Sun H."/>
            <person name="Susca A."/>
            <person name="Todd R.B."/>
            <person name="Tsang A."/>
            <person name="Unkles S.E."/>
            <person name="van de Wiele N."/>
            <person name="van Rossen-Uffink D."/>
            <person name="Oliveira J.V."/>
            <person name="Vesth T.C."/>
            <person name="Visser J."/>
            <person name="Yu J.-H."/>
            <person name="Zhou M."/>
            <person name="Andersen M.R."/>
            <person name="Archer D.B."/>
            <person name="Baker S.E."/>
            <person name="Benoit I."/>
            <person name="Brakhage A.A."/>
            <person name="Braus G.H."/>
            <person name="Fischer R."/>
            <person name="Frisvad J.C."/>
            <person name="Goldman G.H."/>
            <person name="Houbraken J."/>
            <person name="Oakley B."/>
            <person name="Pocsi I."/>
            <person name="Scazzocchio C."/>
            <person name="Seiboth B."/>
            <person name="vanKuyk P.A."/>
            <person name="Wortman J."/>
            <person name="Dyer P.S."/>
            <person name="Grigoriev I.V."/>
        </authorList>
    </citation>
    <scope>NUCLEOTIDE SEQUENCE [LARGE SCALE GENOMIC DNA]</scope>
    <source>
        <strain evidence="3">DTO 134E9</strain>
    </source>
</reference>
<dbReference type="VEuPathDB" id="FungiDB:ASPWEDRAFT_170942"/>
<dbReference type="GeneID" id="63746548"/>
<proteinExistence type="predicted"/>
<evidence type="ECO:0000256" key="1">
    <source>
        <dbReference type="SAM" id="MobiDB-lite"/>
    </source>
</evidence>
<feature type="compositionally biased region" description="Basic residues" evidence="1">
    <location>
        <begin position="69"/>
        <end position="79"/>
    </location>
</feature>
<dbReference type="Proteomes" id="UP000184383">
    <property type="component" value="Unassembled WGS sequence"/>
</dbReference>
<dbReference type="OrthoDB" id="4154127at2759"/>
<dbReference type="AlphaFoldDB" id="A0A1L9RRL7"/>
<feature type="region of interest" description="Disordered" evidence="1">
    <location>
        <begin position="60"/>
        <end position="90"/>
    </location>
</feature>
<keyword evidence="3" id="KW-1185">Reference proteome</keyword>
<organism evidence="2 3">
    <name type="scientific">Aspergillus wentii DTO 134E9</name>
    <dbReference type="NCBI Taxonomy" id="1073089"/>
    <lineage>
        <taxon>Eukaryota</taxon>
        <taxon>Fungi</taxon>
        <taxon>Dikarya</taxon>
        <taxon>Ascomycota</taxon>
        <taxon>Pezizomycotina</taxon>
        <taxon>Eurotiomycetes</taxon>
        <taxon>Eurotiomycetidae</taxon>
        <taxon>Eurotiales</taxon>
        <taxon>Aspergillaceae</taxon>
        <taxon>Aspergillus</taxon>
        <taxon>Aspergillus subgen. Cremei</taxon>
    </lineage>
</organism>
<dbReference type="EMBL" id="KV878211">
    <property type="protein sequence ID" value="OJJ37467.1"/>
    <property type="molecule type" value="Genomic_DNA"/>
</dbReference>
<evidence type="ECO:0000313" key="2">
    <source>
        <dbReference type="EMBL" id="OJJ37467.1"/>
    </source>
</evidence>
<accession>A0A1L9RRL7</accession>
<evidence type="ECO:0000313" key="3">
    <source>
        <dbReference type="Proteomes" id="UP000184383"/>
    </source>
</evidence>